<keyword evidence="2" id="KW-0820">tRNA-binding</keyword>
<evidence type="ECO:0000256" key="4">
    <source>
        <dbReference type="ARBA" id="ARBA00022884"/>
    </source>
</evidence>
<proteinExistence type="inferred from homology"/>
<dbReference type="InterPro" id="IPR018171">
    <property type="entry name" value="Pept_tRNA_hydro_CS"/>
</dbReference>
<evidence type="ECO:0000313" key="8">
    <source>
        <dbReference type="EMBL" id="ORZ05540.1"/>
    </source>
</evidence>
<organism evidence="8 9">
    <name type="scientific">Lobosporangium transversale</name>
    <dbReference type="NCBI Taxonomy" id="64571"/>
    <lineage>
        <taxon>Eukaryota</taxon>
        <taxon>Fungi</taxon>
        <taxon>Fungi incertae sedis</taxon>
        <taxon>Mucoromycota</taxon>
        <taxon>Mortierellomycotina</taxon>
        <taxon>Mortierellomycetes</taxon>
        <taxon>Mortierellales</taxon>
        <taxon>Mortierellaceae</taxon>
        <taxon>Lobosporangium</taxon>
    </lineage>
</organism>
<dbReference type="Gene3D" id="3.40.50.1470">
    <property type="entry name" value="Peptidyl-tRNA hydrolase"/>
    <property type="match status" value="1"/>
</dbReference>
<protein>
    <recommendedName>
        <fullName evidence="1 6">Peptidyl-tRNA hydrolase</fullName>
        <ecNumber evidence="1 6">3.1.1.29</ecNumber>
    </recommendedName>
</protein>
<dbReference type="InParanoid" id="A0A1Y2GAJ1"/>
<sequence>MTTPMATTYRHILVVGLGNHTHPGTRHNVGMMVIDSIAKRFNAEWTRMNQWQAEIATFETSVTFKKKTPNLNRVRVSPQGVKKLLAAEGTLAEAEETATAAEGTMTAAIDPSISERKKRPLAVLTKFDLKVTLLKPLQAMNICGSSVYRAARDLKLPVKDIIVVHDDMERDIGKLSFKSEGSANGHNGIKSCVKSLKTQHFRRLRVGIGRPESKQRDSEFIASYVLGKFRPFEVEQLEKLVYEKAGDEIIRIFTADPTPHPHVDPKPIR</sequence>
<keyword evidence="4" id="KW-0694">RNA-binding</keyword>
<reference evidence="8 9" key="1">
    <citation type="submission" date="2016-07" db="EMBL/GenBank/DDBJ databases">
        <title>Pervasive Adenine N6-methylation of Active Genes in Fungi.</title>
        <authorList>
            <consortium name="DOE Joint Genome Institute"/>
            <person name="Mondo S.J."/>
            <person name="Dannebaum R.O."/>
            <person name="Kuo R.C."/>
            <person name="Labutti K."/>
            <person name="Haridas S."/>
            <person name="Kuo A."/>
            <person name="Salamov A."/>
            <person name="Ahrendt S.R."/>
            <person name="Lipzen A."/>
            <person name="Sullivan W."/>
            <person name="Andreopoulos W.B."/>
            <person name="Clum A."/>
            <person name="Lindquist E."/>
            <person name="Daum C."/>
            <person name="Ramamoorthy G.K."/>
            <person name="Gryganskyi A."/>
            <person name="Culley D."/>
            <person name="Magnuson J.K."/>
            <person name="James T.Y."/>
            <person name="O'Malley M.A."/>
            <person name="Stajich J.E."/>
            <person name="Spatafora J.W."/>
            <person name="Visel A."/>
            <person name="Grigoriev I.V."/>
        </authorList>
    </citation>
    <scope>NUCLEOTIDE SEQUENCE [LARGE SCALE GENOMIC DNA]</scope>
    <source>
        <strain evidence="8 9">NRRL 3116</strain>
    </source>
</reference>
<dbReference type="GO" id="GO:0004045">
    <property type="term" value="F:peptidyl-tRNA hydrolase activity"/>
    <property type="evidence" value="ECO:0007669"/>
    <property type="project" value="UniProtKB-EC"/>
</dbReference>
<evidence type="ECO:0000256" key="7">
    <source>
        <dbReference type="RuleBase" id="RU004320"/>
    </source>
</evidence>
<comment type="similarity">
    <text evidence="5 7">Belongs to the PTH family.</text>
</comment>
<dbReference type="InterPro" id="IPR001328">
    <property type="entry name" value="Pept_tRNA_hydro"/>
</dbReference>
<dbReference type="Proteomes" id="UP000193648">
    <property type="component" value="Unassembled WGS sequence"/>
</dbReference>
<dbReference type="PROSITE" id="PS01196">
    <property type="entry name" value="PEPT_TRNA_HYDROL_2"/>
    <property type="match status" value="1"/>
</dbReference>
<accession>A0A1Y2GAJ1</accession>
<evidence type="ECO:0000313" key="9">
    <source>
        <dbReference type="Proteomes" id="UP000193648"/>
    </source>
</evidence>
<dbReference type="GO" id="GO:0000049">
    <property type="term" value="F:tRNA binding"/>
    <property type="evidence" value="ECO:0007669"/>
    <property type="project" value="UniProtKB-KW"/>
</dbReference>
<dbReference type="Pfam" id="PF01195">
    <property type="entry name" value="Pept_tRNA_hydro"/>
    <property type="match status" value="2"/>
</dbReference>
<evidence type="ECO:0000256" key="6">
    <source>
        <dbReference type="RuleBase" id="RU000673"/>
    </source>
</evidence>
<evidence type="ECO:0000256" key="5">
    <source>
        <dbReference type="ARBA" id="ARBA00038063"/>
    </source>
</evidence>
<keyword evidence="3 6" id="KW-0378">Hydrolase</keyword>
<name>A0A1Y2GAJ1_9FUNG</name>
<dbReference type="InterPro" id="IPR036416">
    <property type="entry name" value="Pept_tRNA_hydro_sf"/>
</dbReference>
<dbReference type="EMBL" id="MCFF01000050">
    <property type="protein sequence ID" value="ORZ05540.1"/>
    <property type="molecule type" value="Genomic_DNA"/>
</dbReference>
<dbReference type="SUPFAM" id="SSF53178">
    <property type="entry name" value="Peptidyl-tRNA hydrolase-like"/>
    <property type="match status" value="2"/>
</dbReference>
<dbReference type="CDD" id="cd00462">
    <property type="entry name" value="PTH"/>
    <property type="match status" value="1"/>
</dbReference>
<evidence type="ECO:0000256" key="1">
    <source>
        <dbReference type="ARBA" id="ARBA00013260"/>
    </source>
</evidence>
<dbReference type="STRING" id="64571.A0A1Y2GAJ1"/>
<dbReference type="OrthoDB" id="1711136at2759"/>
<dbReference type="AlphaFoldDB" id="A0A1Y2GAJ1"/>
<dbReference type="PROSITE" id="PS01195">
    <property type="entry name" value="PEPT_TRNA_HYDROL_1"/>
    <property type="match status" value="1"/>
</dbReference>
<comment type="caution">
    <text evidence="8">The sequence shown here is derived from an EMBL/GenBank/DDBJ whole genome shotgun (WGS) entry which is preliminary data.</text>
</comment>
<dbReference type="PANTHER" id="PTHR17224:SF1">
    <property type="entry name" value="PEPTIDYL-TRNA HYDROLASE"/>
    <property type="match status" value="1"/>
</dbReference>
<comment type="catalytic activity">
    <reaction evidence="6">
        <text>an N-acyl-L-alpha-aminoacyl-tRNA + H2O = an N-acyl-L-amino acid + a tRNA + H(+)</text>
        <dbReference type="Rhea" id="RHEA:54448"/>
        <dbReference type="Rhea" id="RHEA-COMP:10123"/>
        <dbReference type="Rhea" id="RHEA-COMP:13883"/>
        <dbReference type="ChEBI" id="CHEBI:15377"/>
        <dbReference type="ChEBI" id="CHEBI:15378"/>
        <dbReference type="ChEBI" id="CHEBI:59874"/>
        <dbReference type="ChEBI" id="CHEBI:78442"/>
        <dbReference type="ChEBI" id="CHEBI:138191"/>
        <dbReference type="EC" id="3.1.1.29"/>
    </reaction>
</comment>
<dbReference type="GeneID" id="33569981"/>
<evidence type="ECO:0000256" key="2">
    <source>
        <dbReference type="ARBA" id="ARBA00022555"/>
    </source>
</evidence>
<dbReference type="RefSeq" id="XP_021877114.1">
    <property type="nucleotide sequence ID" value="XM_022028138.1"/>
</dbReference>
<gene>
    <name evidence="8" type="ORF">BCR41DRAFT_389569</name>
</gene>
<dbReference type="EC" id="3.1.1.29" evidence="1 6"/>
<evidence type="ECO:0000256" key="3">
    <source>
        <dbReference type="ARBA" id="ARBA00022801"/>
    </source>
</evidence>
<dbReference type="NCBIfam" id="TIGR00447">
    <property type="entry name" value="pth"/>
    <property type="match status" value="1"/>
</dbReference>
<keyword evidence="9" id="KW-1185">Reference proteome</keyword>
<dbReference type="PANTHER" id="PTHR17224">
    <property type="entry name" value="PEPTIDYL-TRNA HYDROLASE"/>
    <property type="match status" value="1"/>
</dbReference>